<dbReference type="FunFam" id="1.10.150.110:FF:000005">
    <property type="entry name" value="DNA polymerase POL4"/>
    <property type="match status" value="1"/>
</dbReference>
<dbReference type="InterPro" id="IPR018944">
    <property type="entry name" value="DNA_pol_lambd_fingers_domain"/>
</dbReference>
<comment type="subcellular location">
    <subcellularLocation>
        <location evidence="2">Nucleus</location>
    </subcellularLocation>
</comment>
<keyword evidence="9" id="KW-0227">DNA damage</keyword>
<evidence type="ECO:0000256" key="8">
    <source>
        <dbReference type="ARBA" id="ARBA00022723"/>
    </source>
</evidence>
<keyword evidence="11" id="KW-0234">DNA repair</keyword>
<evidence type="ECO:0000313" key="17">
    <source>
        <dbReference type="EMBL" id="KAF2205242.1"/>
    </source>
</evidence>
<dbReference type="PRINTS" id="PR00870">
    <property type="entry name" value="DNAPOLXBETA"/>
</dbReference>
<dbReference type="Gene3D" id="1.10.150.20">
    <property type="entry name" value="5' to 3' exonuclease, C-terminal subdomain"/>
    <property type="match status" value="1"/>
</dbReference>
<dbReference type="InterPro" id="IPR010996">
    <property type="entry name" value="HHH_MUS81"/>
</dbReference>
<dbReference type="EC" id="2.7.7.7" evidence="4"/>
<dbReference type="PANTHER" id="PTHR11276:SF29">
    <property type="entry name" value="DNA POLYMERASE TYPE-X FAMILY PROTEIN POL4"/>
    <property type="match status" value="1"/>
</dbReference>
<comment type="caution">
    <text evidence="17">The sequence shown here is derived from an EMBL/GenBank/DDBJ whole genome shotgun (WGS) entry which is preliminary data.</text>
</comment>
<keyword evidence="6" id="KW-0808">Transferase</keyword>
<evidence type="ECO:0000256" key="9">
    <source>
        <dbReference type="ARBA" id="ARBA00022763"/>
    </source>
</evidence>
<feature type="domain" description="BRCT" evidence="16">
    <location>
        <begin position="184"/>
        <end position="209"/>
    </location>
</feature>
<comment type="catalytic activity">
    <reaction evidence="14">
        <text>DNA(n) + a 2'-deoxyribonucleoside 5'-triphosphate = DNA(n+1) + diphosphate</text>
        <dbReference type="Rhea" id="RHEA:22508"/>
        <dbReference type="Rhea" id="RHEA-COMP:17339"/>
        <dbReference type="Rhea" id="RHEA-COMP:17340"/>
        <dbReference type="ChEBI" id="CHEBI:33019"/>
        <dbReference type="ChEBI" id="CHEBI:61560"/>
        <dbReference type="ChEBI" id="CHEBI:173112"/>
        <dbReference type="EC" id="2.7.7.7"/>
    </reaction>
</comment>
<keyword evidence="13" id="KW-0539">Nucleus</keyword>
<evidence type="ECO:0000256" key="2">
    <source>
        <dbReference type="ARBA" id="ARBA00004123"/>
    </source>
</evidence>
<evidence type="ECO:0000256" key="15">
    <source>
        <dbReference type="SAM" id="MobiDB-lite"/>
    </source>
</evidence>
<evidence type="ECO:0000256" key="5">
    <source>
        <dbReference type="ARBA" id="ARBA00016513"/>
    </source>
</evidence>
<feature type="compositionally biased region" description="Polar residues" evidence="15">
    <location>
        <begin position="114"/>
        <end position="136"/>
    </location>
</feature>
<evidence type="ECO:0000256" key="6">
    <source>
        <dbReference type="ARBA" id="ARBA00022679"/>
    </source>
</evidence>
<keyword evidence="12" id="KW-0456">Lyase</keyword>
<dbReference type="InterPro" id="IPR019843">
    <property type="entry name" value="DNA_pol-X_BS"/>
</dbReference>
<accession>A0A9P4JXB7</accession>
<dbReference type="Gene3D" id="3.40.50.10190">
    <property type="entry name" value="BRCT domain"/>
    <property type="match status" value="1"/>
</dbReference>
<dbReference type="InterPro" id="IPR029398">
    <property type="entry name" value="PolB_thumb"/>
</dbReference>
<evidence type="ECO:0000256" key="10">
    <source>
        <dbReference type="ARBA" id="ARBA00022932"/>
    </source>
</evidence>
<evidence type="ECO:0000313" key="18">
    <source>
        <dbReference type="Proteomes" id="UP000799536"/>
    </source>
</evidence>
<dbReference type="PROSITE" id="PS50172">
    <property type="entry name" value="BRCT"/>
    <property type="match status" value="1"/>
</dbReference>
<dbReference type="OrthoDB" id="205514at2759"/>
<evidence type="ECO:0000256" key="4">
    <source>
        <dbReference type="ARBA" id="ARBA00012417"/>
    </source>
</evidence>
<protein>
    <recommendedName>
        <fullName evidence="5">DNA polymerase lambda</fullName>
        <ecNumber evidence="4">2.7.7.7</ecNumber>
    </recommendedName>
</protein>
<dbReference type="InterPro" id="IPR001357">
    <property type="entry name" value="BRCT_dom"/>
</dbReference>
<dbReference type="InterPro" id="IPR002008">
    <property type="entry name" value="DNA_pol_X_beta-like"/>
</dbReference>
<dbReference type="AlphaFoldDB" id="A0A9P4JXB7"/>
<dbReference type="GO" id="GO:0046872">
    <property type="term" value="F:metal ion binding"/>
    <property type="evidence" value="ECO:0007669"/>
    <property type="project" value="UniProtKB-KW"/>
</dbReference>
<proteinExistence type="inferred from homology"/>
<dbReference type="InterPro" id="IPR002054">
    <property type="entry name" value="DNA-dir_DNA_pol_X"/>
</dbReference>
<dbReference type="PRINTS" id="PR00869">
    <property type="entry name" value="DNAPOLX"/>
</dbReference>
<evidence type="ECO:0000256" key="11">
    <source>
        <dbReference type="ARBA" id="ARBA00023204"/>
    </source>
</evidence>
<feature type="region of interest" description="Disordered" evidence="15">
    <location>
        <begin position="89"/>
        <end position="151"/>
    </location>
</feature>
<dbReference type="SUPFAM" id="SSF81585">
    <property type="entry name" value="PsbU/PolX domain-like"/>
    <property type="match status" value="1"/>
</dbReference>
<dbReference type="CDD" id="cd00141">
    <property type="entry name" value="NT_POLXc"/>
    <property type="match status" value="1"/>
</dbReference>
<evidence type="ECO:0000256" key="12">
    <source>
        <dbReference type="ARBA" id="ARBA00023239"/>
    </source>
</evidence>
<dbReference type="GO" id="GO:0005634">
    <property type="term" value="C:nucleus"/>
    <property type="evidence" value="ECO:0007669"/>
    <property type="project" value="UniProtKB-SubCell"/>
</dbReference>
<dbReference type="GO" id="GO:0006303">
    <property type="term" value="P:double-strand break repair via nonhomologous end joining"/>
    <property type="evidence" value="ECO:0007669"/>
    <property type="project" value="TreeGrafter"/>
</dbReference>
<organism evidence="17 18">
    <name type="scientific">Delitschia confertaspora ATCC 74209</name>
    <dbReference type="NCBI Taxonomy" id="1513339"/>
    <lineage>
        <taxon>Eukaryota</taxon>
        <taxon>Fungi</taxon>
        <taxon>Dikarya</taxon>
        <taxon>Ascomycota</taxon>
        <taxon>Pezizomycotina</taxon>
        <taxon>Dothideomycetes</taxon>
        <taxon>Pleosporomycetidae</taxon>
        <taxon>Pleosporales</taxon>
        <taxon>Delitschiaceae</taxon>
        <taxon>Delitschia</taxon>
    </lineage>
</organism>
<evidence type="ECO:0000256" key="1">
    <source>
        <dbReference type="ARBA" id="ARBA00001936"/>
    </source>
</evidence>
<dbReference type="Proteomes" id="UP000799536">
    <property type="component" value="Unassembled WGS sequence"/>
</dbReference>
<keyword evidence="10" id="KW-0239">DNA-directed DNA polymerase</keyword>
<dbReference type="Pfam" id="PF14792">
    <property type="entry name" value="DNA_pol_B_palm"/>
    <property type="match status" value="1"/>
</dbReference>
<dbReference type="InterPro" id="IPR036420">
    <property type="entry name" value="BRCT_dom_sf"/>
</dbReference>
<dbReference type="SUPFAM" id="SSF47802">
    <property type="entry name" value="DNA polymerase beta, N-terminal domain-like"/>
    <property type="match status" value="1"/>
</dbReference>
<reference evidence="17" key="1">
    <citation type="journal article" date="2020" name="Stud. Mycol.">
        <title>101 Dothideomycetes genomes: a test case for predicting lifestyles and emergence of pathogens.</title>
        <authorList>
            <person name="Haridas S."/>
            <person name="Albert R."/>
            <person name="Binder M."/>
            <person name="Bloem J."/>
            <person name="Labutti K."/>
            <person name="Salamov A."/>
            <person name="Andreopoulos B."/>
            <person name="Baker S."/>
            <person name="Barry K."/>
            <person name="Bills G."/>
            <person name="Bluhm B."/>
            <person name="Cannon C."/>
            <person name="Castanera R."/>
            <person name="Culley D."/>
            <person name="Daum C."/>
            <person name="Ezra D."/>
            <person name="Gonzalez J."/>
            <person name="Henrissat B."/>
            <person name="Kuo A."/>
            <person name="Liang C."/>
            <person name="Lipzen A."/>
            <person name="Lutzoni F."/>
            <person name="Magnuson J."/>
            <person name="Mondo S."/>
            <person name="Nolan M."/>
            <person name="Ohm R."/>
            <person name="Pangilinan J."/>
            <person name="Park H.-J."/>
            <person name="Ramirez L."/>
            <person name="Alfaro M."/>
            <person name="Sun H."/>
            <person name="Tritt A."/>
            <person name="Yoshinaga Y."/>
            <person name="Zwiers L.-H."/>
            <person name="Turgeon B."/>
            <person name="Goodwin S."/>
            <person name="Spatafora J."/>
            <person name="Crous P."/>
            <person name="Grigoriev I."/>
        </authorList>
    </citation>
    <scope>NUCLEOTIDE SEQUENCE</scope>
    <source>
        <strain evidence="17">ATCC 74209</strain>
    </source>
</reference>
<comment type="similarity">
    <text evidence="3">Belongs to the DNA polymerase type-X family.</text>
</comment>
<dbReference type="InterPro" id="IPR027421">
    <property type="entry name" value="DNA_pol_lamdba_lyase_dom_sf"/>
</dbReference>
<dbReference type="Pfam" id="PF14716">
    <property type="entry name" value="HHH_8"/>
    <property type="match status" value="1"/>
</dbReference>
<dbReference type="InterPro" id="IPR022312">
    <property type="entry name" value="DNA_pol_X"/>
</dbReference>
<dbReference type="InterPro" id="IPR028207">
    <property type="entry name" value="DNA_pol_B_palm_palm"/>
</dbReference>
<dbReference type="Pfam" id="PF14791">
    <property type="entry name" value="DNA_pol_B_thumb"/>
    <property type="match status" value="1"/>
</dbReference>
<dbReference type="FunFam" id="1.10.150.20:FF:000010">
    <property type="entry name" value="DNA polymerase lambda"/>
    <property type="match status" value="1"/>
</dbReference>
<dbReference type="FunFam" id="3.30.210.10:FF:000005">
    <property type="entry name" value="DNA polymerase IV"/>
    <property type="match status" value="1"/>
</dbReference>
<dbReference type="SUPFAM" id="SSF52113">
    <property type="entry name" value="BRCT domain"/>
    <property type="match status" value="1"/>
</dbReference>
<dbReference type="Pfam" id="PF10391">
    <property type="entry name" value="DNA_pol_lambd_f"/>
    <property type="match status" value="1"/>
</dbReference>
<sequence length="715" mass="80016">MKYAPSSPSTVSESSIQELLEPDLSDVIPPVAILPAHFSEDELHHLEDTLHHYGAPLTTDVSRAKVFIGKVGTKRRAEFEMRSRKIKVEEASEKKRMASPTTEEEPVHKKRRVNGTSDRNVSVENGGTNQGDSSDGTVDEDTGNESVVLPKQKKGALSLSHEKFDEHHSILPHVFCNPSNDDVIWVVKVDWLDACISAKRLLPLQDYLVYKGKVLERPASQKPNIKEAFSRAPGPHITPASQIAMATRPNTVQSILERAKADAAGVPLRSRQPYRPGGHSQTSNRFADRAFAPQSQKPGLPKAQVVHLLQQTTSEYEGQDSDFPAPPEWVIKGIKYSCQRMTPPDPANDAFIRELKKIRKARILIDDEIGVRAYSTSIAAIAAYPYPFIHPRQILQLPGCDTKVASLWVEWTNTGRIQAVQEFENDEAMKVLSTFWEIWGVGAKTARQFYYHNHWTELDDLIEFGWNNLDRVQQIGLKYYEEFLDPIPRIEVERIAEVVRQHAIRVRDDRVTVTVVGSYRRGKLTSGDVDMIVSHPDLNATADMVSDIVESLDAEGWITHTLLLSTNSTQRGQATLPFRTSRAGGPPGFDTLDKALVVWQDINWPTKEADLAADPDMKNPNPHRRVDIIISPWRTVGCAVMGWSGGTTFQRDLRRYAKNVKGWKFDSSGIRSRVTGEVVALEGPEGIKGTPEEAERKVFEGLGLDYVPPDMRHTG</sequence>
<evidence type="ECO:0000256" key="7">
    <source>
        <dbReference type="ARBA" id="ARBA00022695"/>
    </source>
</evidence>
<dbReference type="GO" id="GO:0003677">
    <property type="term" value="F:DNA binding"/>
    <property type="evidence" value="ECO:0007669"/>
    <property type="project" value="InterPro"/>
</dbReference>
<dbReference type="Gene3D" id="3.30.210.10">
    <property type="entry name" value="DNA polymerase, thumb domain"/>
    <property type="match status" value="1"/>
</dbReference>
<dbReference type="PANTHER" id="PTHR11276">
    <property type="entry name" value="DNA POLYMERASE TYPE-X FAMILY MEMBER"/>
    <property type="match status" value="1"/>
</dbReference>
<dbReference type="PROSITE" id="PS00522">
    <property type="entry name" value="DNA_POLYMERASE_X"/>
    <property type="match status" value="1"/>
</dbReference>
<dbReference type="EMBL" id="ML993859">
    <property type="protein sequence ID" value="KAF2205242.1"/>
    <property type="molecule type" value="Genomic_DNA"/>
</dbReference>
<keyword evidence="18" id="KW-1185">Reference proteome</keyword>
<keyword evidence="7" id="KW-0548">Nucleotidyltransferase</keyword>
<keyword evidence="8" id="KW-0479">Metal-binding</keyword>
<dbReference type="GO" id="GO:0003887">
    <property type="term" value="F:DNA-directed DNA polymerase activity"/>
    <property type="evidence" value="ECO:0007669"/>
    <property type="project" value="UniProtKB-KW"/>
</dbReference>
<dbReference type="GO" id="GO:0016829">
    <property type="term" value="F:lyase activity"/>
    <property type="evidence" value="ECO:0007669"/>
    <property type="project" value="UniProtKB-KW"/>
</dbReference>
<dbReference type="SUPFAM" id="SSF81301">
    <property type="entry name" value="Nucleotidyltransferase"/>
    <property type="match status" value="1"/>
</dbReference>
<dbReference type="Gene3D" id="3.30.460.10">
    <property type="entry name" value="Beta Polymerase, domain 2"/>
    <property type="match status" value="1"/>
</dbReference>
<dbReference type="InterPro" id="IPR037160">
    <property type="entry name" value="DNA_Pol_thumb_sf"/>
</dbReference>
<evidence type="ECO:0000259" key="16">
    <source>
        <dbReference type="PROSITE" id="PS50172"/>
    </source>
</evidence>
<evidence type="ECO:0000256" key="14">
    <source>
        <dbReference type="ARBA" id="ARBA00049244"/>
    </source>
</evidence>
<dbReference type="InterPro" id="IPR043519">
    <property type="entry name" value="NT_sf"/>
</dbReference>
<comment type="cofactor">
    <cofactor evidence="1">
        <name>Mn(2+)</name>
        <dbReference type="ChEBI" id="CHEBI:29035"/>
    </cofactor>
</comment>
<evidence type="ECO:0000256" key="13">
    <source>
        <dbReference type="ARBA" id="ARBA00023242"/>
    </source>
</evidence>
<dbReference type="SMART" id="SM00483">
    <property type="entry name" value="POLXc"/>
    <property type="match status" value="1"/>
</dbReference>
<name>A0A9P4JXB7_9PLEO</name>
<evidence type="ECO:0000256" key="3">
    <source>
        <dbReference type="ARBA" id="ARBA00008323"/>
    </source>
</evidence>
<dbReference type="Gene3D" id="1.10.150.110">
    <property type="entry name" value="DNA polymerase beta, N-terminal domain-like"/>
    <property type="match status" value="1"/>
</dbReference>
<gene>
    <name evidence="17" type="ORF">GQ43DRAFT_42459</name>
</gene>